<evidence type="ECO:0000256" key="2">
    <source>
        <dbReference type="ARBA" id="ARBA00004286"/>
    </source>
</evidence>
<evidence type="ECO:0000256" key="13">
    <source>
        <dbReference type="ARBA" id="ARBA00023306"/>
    </source>
</evidence>
<evidence type="ECO:0000256" key="6">
    <source>
        <dbReference type="ARBA" id="ARBA00022454"/>
    </source>
</evidence>
<dbReference type="InterPro" id="IPR032682">
    <property type="entry name" value="Cnd1_C"/>
</dbReference>
<dbReference type="GO" id="GO:0000796">
    <property type="term" value="C:condensin complex"/>
    <property type="evidence" value="ECO:0007669"/>
    <property type="project" value="TreeGrafter"/>
</dbReference>
<keyword evidence="8" id="KW-0597">Phosphoprotein</keyword>
<keyword evidence="12" id="KW-0539">Nucleus</keyword>
<evidence type="ECO:0000256" key="15">
    <source>
        <dbReference type="SAM" id="MobiDB-lite"/>
    </source>
</evidence>
<gene>
    <name evidence="18" type="ORF">Bpfe_009112</name>
</gene>
<dbReference type="GO" id="GO:0042393">
    <property type="term" value="F:histone binding"/>
    <property type="evidence" value="ECO:0007669"/>
    <property type="project" value="TreeGrafter"/>
</dbReference>
<dbReference type="PIRSF" id="PIRSF017127">
    <property type="entry name" value="Condensin_D2"/>
    <property type="match status" value="1"/>
</dbReference>
<protein>
    <recommendedName>
        <fullName evidence="5 14">Condensin complex subunit 1</fullName>
    </recommendedName>
</protein>
<keyword evidence="11 14" id="KW-0226">DNA condensation</keyword>
<evidence type="ECO:0000313" key="18">
    <source>
        <dbReference type="EMBL" id="KAK0061306.1"/>
    </source>
</evidence>
<comment type="function">
    <text evidence="14">Regulatory subunit of the condensin complex, a complex required for conversion of interphase chromatin into mitotic-like condense chromosomes. The condensin complex probably introduces positive supercoils into relaxed DNA in the presence of type I topoisomerases and converts nicked DNA into positive knotted forms in the presence of type II topoisomerases.</text>
</comment>
<feature type="compositionally biased region" description="Basic and acidic residues" evidence="15">
    <location>
        <begin position="1266"/>
        <end position="1281"/>
    </location>
</feature>
<dbReference type="EMBL" id="JASAOG010000030">
    <property type="protein sequence ID" value="KAK0061306.1"/>
    <property type="molecule type" value="Genomic_DNA"/>
</dbReference>
<feature type="domain" description="Condensin complex subunit 1 C-terminal" evidence="16">
    <location>
        <begin position="1044"/>
        <end position="1204"/>
    </location>
</feature>
<dbReference type="Pfam" id="PF12717">
    <property type="entry name" value="Cnd1"/>
    <property type="match status" value="1"/>
</dbReference>
<keyword evidence="7" id="KW-0963">Cytoplasm</keyword>
<feature type="compositionally biased region" description="Basic residues" evidence="15">
    <location>
        <begin position="1316"/>
        <end position="1326"/>
    </location>
</feature>
<dbReference type="Pfam" id="PF12922">
    <property type="entry name" value="Cnd1_N"/>
    <property type="match status" value="1"/>
</dbReference>
<dbReference type="InterPro" id="IPR016024">
    <property type="entry name" value="ARM-type_fold"/>
</dbReference>
<accession>A0AAD8BV84</accession>
<evidence type="ECO:0000256" key="12">
    <source>
        <dbReference type="ARBA" id="ARBA00023242"/>
    </source>
</evidence>
<proteinExistence type="inferred from homology"/>
<comment type="caution">
    <text evidence="18">The sequence shown here is derived from an EMBL/GenBank/DDBJ whole genome shotgun (WGS) entry which is preliminary data.</text>
</comment>
<keyword evidence="9 14" id="KW-0132">Cell division</keyword>
<evidence type="ECO:0000259" key="17">
    <source>
        <dbReference type="Pfam" id="PF12922"/>
    </source>
</evidence>
<evidence type="ECO:0000259" key="16">
    <source>
        <dbReference type="Pfam" id="PF12717"/>
    </source>
</evidence>
<name>A0AAD8BV84_BIOPF</name>
<dbReference type="GO" id="GO:0005737">
    <property type="term" value="C:cytoplasm"/>
    <property type="evidence" value="ECO:0007669"/>
    <property type="project" value="UniProtKB-SubCell"/>
</dbReference>
<keyword evidence="6" id="KW-0158">Chromosome</keyword>
<dbReference type="InterPro" id="IPR011989">
    <property type="entry name" value="ARM-like"/>
</dbReference>
<feature type="domain" description="Condensin complex subunit 1 N-terminal" evidence="17">
    <location>
        <begin position="75"/>
        <end position="227"/>
    </location>
</feature>
<dbReference type="GO" id="GO:0007076">
    <property type="term" value="P:mitotic chromosome condensation"/>
    <property type="evidence" value="ECO:0007669"/>
    <property type="project" value="InterPro"/>
</dbReference>
<evidence type="ECO:0000256" key="8">
    <source>
        <dbReference type="ARBA" id="ARBA00022553"/>
    </source>
</evidence>
<dbReference type="GO" id="GO:0005634">
    <property type="term" value="C:nucleus"/>
    <property type="evidence" value="ECO:0007669"/>
    <property type="project" value="UniProtKB-SubCell"/>
</dbReference>
<dbReference type="GO" id="GO:0010032">
    <property type="term" value="P:meiotic chromosome condensation"/>
    <property type="evidence" value="ECO:0007669"/>
    <property type="project" value="TreeGrafter"/>
</dbReference>
<keyword evidence="13 14" id="KW-0131">Cell cycle</keyword>
<keyword evidence="19" id="KW-1185">Reference proteome</keyword>
<organism evidence="18 19">
    <name type="scientific">Biomphalaria pfeifferi</name>
    <name type="common">Bloodfluke planorb</name>
    <name type="synonym">Freshwater snail</name>
    <dbReference type="NCBI Taxonomy" id="112525"/>
    <lineage>
        <taxon>Eukaryota</taxon>
        <taxon>Metazoa</taxon>
        <taxon>Spiralia</taxon>
        <taxon>Lophotrochozoa</taxon>
        <taxon>Mollusca</taxon>
        <taxon>Gastropoda</taxon>
        <taxon>Heterobranchia</taxon>
        <taxon>Euthyneura</taxon>
        <taxon>Panpulmonata</taxon>
        <taxon>Hygrophila</taxon>
        <taxon>Lymnaeoidea</taxon>
        <taxon>Planorbidae</taxon>
        <taxon>Biomphalaria</taxon>
    </lineage>
</organism>
<comment type="subcellular location">
    <subcellularLocation>
        <location evidence="2">Chromosome</location>
    </subcellularLocation>
    <subcellularLocation>
        <location evidence="3">Cytoplasm</location>
    </subcellularLocation>
    <subcellularLocation>
        <location evidence="1">Nucleus</location>
    </subcellularLocation>
</comment>
<evidence type="ECO:0000256" key="11">
    <source>
        <dbReference type="ARBA" id="ARBA00023067"/>
    </source>
</evidence>
<dbReference type="InterPro" id="IPR007673">
    <property type="entry name" value="Condensin_cplx_su1"/>
</dbReference>
<sequence>MEFQIPSSKDDLLSRKDARQYVVEDLLTARQIAPALSAYKAACQSPRAVAEHFDTFFSILCLHKDLSDDIKSNSWTGLLEGCYTFSNHLSSILEESDLSREERLNYLNVLKMSCYLLCQYMEMFESMDTKLTTVSVKGKGRKKRSDSCSTDWNEEKEKGLQQLNDFIKLPLLKLWSPPVVDEEFVSMISSCVCKLLENPSATKNRESLVTIAHILGHLVQRYNHGLSMSLKLDQLLKHFEFLVSPLSQILEIMVNEHRCKSTIADIFREIRNTSNKETAKDTTAAKNYAGFMVELSERLPSIVLAYVPVVIDLLDKEPYTLRNGVLGMLGEIIVQYLSKETNDKLRITRDHFLDKLENHITDVNAFVRSKTLQIWQTITSEGCLPLTHQELLMAAVVGRLKDVSVIVRRYALQLVTALLKTNSFSCKLTAEDLKVNYEKEKLLLGQMAPENAVSTENETVSQEWKQIKDELALHIDEFINNDKDISNLISDGVSSDSVLSTIVQHIDHKEWMDTLMLASAALESFPTLSIFTPQTEIRKSSLDEEEMDTTGPDTNKLLSAVKEIYFSVKCPVQVQDTEDQTVAKQKTLVQYLQITMTFSAQVQQCIPVICKLLCSKNSTDVIEAIQFFVTAVQLGVSAAHTGIRHMMKLIWSKEASIREAVVQAFTTLYLSSIETNKKKFASSVVDNLSSFFVGMTLGDLMSFEALIVELVAQGHIDKDVIRVLWNRFTKGAQDALWAINLLAMCAGAEPDIVSSNLEVLVGEGLGPNGEKDYLLALGTCKALLKCVPKASKEKGKLQSQSYRLGIDHNIFTRLQSILLKGVTDATRNGWIPLCELALEVIYKLCDMPAKVAADLLKQLFSVMKQTCSDEMALHQAAGEGDGEGLDNSAKSSLVSCVMARVLFAAGEVAFRQMVFMEVDVLTEMKRRQALNEENKKGHRKSKGTDISKASELEEDMALAGASADDTEAEFIKFCLSDLLIDNSLLAQFVPIIVEVCNNSARFPDPLLQKVTSLALAKFCLINEKCCDQHLQLLFTLLEKSSSSIIRSNLIIALSDLSVRFPNLIEPWTPHLYARLRDNSSDVRKTTLNVLTHLILNDMVKVKGQISELAVCIVDPDVSISGQAKLFFHELAKKSNSMYNMPDIISRLSDPDIGVSQDHFQAIIKYIFSVIDKSKQCESLVEKLCHRFRGTRTDRQVQDLSFCLSQLNYKDKGLAKLIENFSCYSDKLVDPLVYNHFSHILNKSKQLIKTEAKTNLEEFENKLKMAHTKGLDGTEETSDRLKPSVGVKEKKNKTKSKAGAKSNQENEEDDGDDVQRPRRSVRARRSKYTIESDDDEFFDIGTEGQKEIDLEEDDNQILKPSQKRSKHGKVALTPTSSPNFL</sequence>
<dbReference type="GO" id="GO:0000779">
    <property type="term" value="C:condensed chromosome, centromeric region"/>
    <property type="evidence" value="ECO:0007669"/>
    <property type="project" value="TreeGrafter"/>
</dbReference>
<evidence type="ECO:0000256" key="5">
    <source>
        <dbReference type="ARBA" id="ARBA00016064"/>
    </source>
</evidence>
<comment type="similarity">
    <text evidence="4 14">Belongs to the CND1 (condensin subunit 1) family.</text>
</comment>
<evidence type="ECO:0000256" key="1">
    <source>
        <dbReference type="ARBA" id="ARBA00004123"/>
    </source>
</evidence>
<evidence type="ECO:0000313" key="19">
    <source>
        <dbReference type="Proteomes" id="UP001233172"/>
    </source>
</evidence>
<evidence type="ECO:0000256" key="14">
    <source>
        <dbReference type="PIRNR" id="PIRNR017127"/>
    </source>
</evidence>
<dbReference type="PANTHER" id="PTHR14222">
    <property type="entry name" value="CONDENSIN"/>
    <property type="match status" value="1"/>
</dbReference>
<reference evidence="18" key="2">
    <citation type="submission" date="2023-04" db="EMBL/GenBank/DDBJ databases">
        <authorList>
            <person name="Bu L."/>
            <person name="Lu L."/>
            <person name="Laidemitt M.R."/>
            <person name="Zhang S.M."/>
            <person name="Mutuku M."/>
            <person name="Mkoji G."/>
            <person name="Steinauer M."/>
            <person name="Loker E.S."/>
        </authorList>
    </citation>
    <scope>NUCLEOTIDE SEQUENCE</scope>
    <source>
        <strain evidence="18">KasaAsao</strain>
        <tissue evidence="18">Whole Snail</tissue>
    </source>
</reference>
<dbReference type="Gene3D" id="1.25.10.10">
    <property type="entry name" value="Leucine-rich Repeat Variant"/>
    <property type="match status" value="2"/>
</dbReference>
<dbReference type="Proteomes" id="UP001233172">
    <property type="component" value="Unassembled WGS sequence"/>
</dbReference>
<dbReference type="FunFam" id="1.25.10.10:FF:000695">
    <property type="entry name" value="Condensin complex subunit 1"/>
    <property type="match status" value="1"/>
</dbReference>
<dbReference type="InterPro" id="IPR026971">
    <property type="entry name" value="CND1/NCAPD3"/>
</dbReference>
<dbReference type="SUPFAM" id="SSF48371">
    <property type="entry name" value="ARM repeat"/>
    <property type="match status" value="1"/>
</dbReference>
<dbReference type="InterPro" id="IPR024324">
    <property type="entry name" value="Condensin_cplx_su1_N"/>
</dbReference>
<feature type="region of interest" description="Disordered" evidence="15">
    <location>
        <begin position="1266"/>
        <end position="1380"/>
    </location>
</feature>
<evidence type="ECO:0000256" key="4">
    <source>
        <dbReference type="ARBA" id="ARBA00009606"/>
    </source>
</evidence>
<dbReference type="GO" id="GO:0051301">
    <property type="term" value="P:cell division"/>
    <property type="evidence" value="ECO:0007669"/>
    <property type="project" value="UniProtKB-KW"/>
</dbReference>
<evidence type="ECO:0000256" key="9">
    <source>
        <dbReference type="ARBA" id="ARBA00022618"/>
    </source>
</evidence>
<evidence type="ECO:0000256" key="3">
    <source>
        <dbReference type="ARBA" id="ARBA00004496"/>
    </source>
</evidence>
<evidence type="ECO:0000256" key="10">
    <source>
        <dbReference type="ARBA" id="ARBA00022776"/>
    </source>
</evidence>
<evidence type="ECO:0000256" key="7">
    <source>
        <dbReference type="ARBA" id="ARBA00022490"/>
    </source>
</evidence>
<dbReference type="PANTHER" id="PTHR14222:SF2">
    <property type="entry name" value="CONDENSIN COMPLEX SUBUNIT 1"/>
    <property type="match status" value="1"/>
</dbReference>
<reference evidence="18" key="1">
    <citation type="journal article" date="2023" name="PLoS Negl. Trop. Dis.">
        <title>A genome sequence for Biomphalaria pfeifferi, the major vector snail for the human-infecting parasite Schistosoma mansoni.</title>
        <authorList>
            <person name="Bu L."/>
            <person name="Lu L."/>
            <person name="Laidemitt M.R."/>
            <person name="Zhang S.M."/>
            <person name="Mutuku M."/>
            <person name="Mkoji G."/>
            <person name="Steinauer M."/>
            <person name="Loker E.S."/>
        </authorList>
    </citation>
    <scope>NUCLEOTIDE SEQUENCE</scope>
    <source>
        <strain evidence="18">KasaAsao</strain>
    </source>
</reference>
<keyword evidence="10 14" id="KW-0498">Mitosis</keyword>